<reference evidence="4 5" key="1">
    <citation type="journal article" date="2014" name="Science">
        <title>Plant genetics. Early allopolyploid evolution in the post-Neolithic Brassica napus oilseed genome.</title>
        <authorList>
            <person name="Chalhoub B."/>
            <person name="Denoeud F."/>
            <person name="Liu S."/>
            <person name="Parkin I.A."/>
            <person name="Tang H."/>
            <person name="Wang X."/>
            <person name="Chiquet J."/>
            <person name="Belcram H."/>
            <person name="Tong C."/>
            <person name="Samans B."/>
            <person name="Correa M."/>
            <person name="Da Silva C."/>
            <person name="Just J."/>
            <person name="Falentin C."/>
            <person name="Koh C.S."/>
            <person name="Le Clainche I."/>
            <person name="Bernard M."/>
            <person name="Bento P."/>
            <person name="Noel B."/>
            <person name="Labadie K."/>
            <person name="Alberti A."/>
            <person name="Charles M."/>
            <person name="Arnaud D."/>
            <person name="Guo H."/>
            <person name="Daviaud C."/>
            <person name="Alamery S."/>
            <person name="Jabbari K."/>
            <person name="Zhao M."/>
            <person name="Edger P.P."/>
            <person name="Chelaifa H."/>
            <person name="Tack D."/>
            <person name="Lassalle G."/>
            <person name="Mestiri I."/>
            <person name="Schnel N."/>
            <person name="Le Paslier M.C."/>
            <person name="Fan G."/>
            <person name="Renault V."/>
            <person name="Bayer P.E."/>
            <person name="Golicz A.A."/>
            <person name="Manoli S."/>
            <person name="Lee T.H."/>
            <person name="Thi V.H."/>
            <person name="Chalabi S."/>
            <person name="Hu Q."/>
            <person name="Fan C."/>
            <person name="Tollenaere R."/>
            <person name="Lu Y."/>
            <person name="Battail C."/>
            <person name="Shen J."/>
            <person name="Sidebottom C.H."/>
            <person name="Wang X."/>
            <person name="Canaguier A."/>
            <person name="Chauveau A."/>
            <person name="Berard A."/>
            <person name="Deniot G."/>
            <person name="Guan M."/>
            <person name="Liu Z."/>
            <person name="Sun F."/>
            <person name="Lim Y.P."/>
            <person name="Lyons E."/>
            <person name="Town C.D."/>
            <person name="Bancroft I."/>
            <person name="Wang X."/>
            <person name="Meng J."/>
            <person name="Ma J."/>
            <person name="Pires J.C."/>
            <person name="King G.J."/>
            <person name="Brunel D."/>
            <person name="Delourme R."/>
            <person name="Renard M."/>
            <person name="Aury J.M."/>
            <person name="Adams K.L."/>
            <person name="Batley J."/>
            <person name="Snowdon R.J."/>
            <person name="Tost J."/>
            <person name="Edwards D."/>
            <person name="Zhou Y."/>
            <person name="Hua W."/>
            <person name="Sharpe A.G."/>
            <person name="Paterson A.H."/>
            <person name="Guan C."/>
            <person name="Wincker P."/>
        </authorList>
    </citation>
    <scope>NUCLEOTIDE SEQUENCE [LARGE SCALE GENOMIC DNA]</scope>
    <source>
        <strain evidence="5">cv. Darmor-bzh</strain>
    </source>
</reference>
<evidence type="ECO:0000256" key="1">
    <source>
        <dbReference type="SAM" id="MobiDB-lite"/>
    </source>
</evidence>
<dbReference type="Gramene" id="CDY09534">
    <property type="protein sequence ID" value="CDY09534"/>
    <property type="gene ID" value="GSBRNA2T00031125001"/>
</dbReference>
<evidence type="ECO:0000259" key="3">
    <source>
        <dbReference type="Pfam" id="PF09331"/>
    </source>
</evidence>
<dbReference type="InterPro" id="IPR015410">
    <property type="entry name" value="DUF1985"/>
</dbReference>
<sequence>MRKYPHRLYEVGKTPVQSRSMNHSCYLSNIQTVREELGDDVWSELRESAIGVIVKLKELPYIWYAKVVQHFLANQLAIESSHEIWSLIDDSMPLRFSLYEFGEIIGLNCDPFDKHDVWDVDHQEFWLEMNVPTSDGPTLLELQAIFPICRNWPREKRMMIGLLCLLSIGIFGISSNSRIPLHCAKMVMDTAAFQRYPWGRIGFSSLVDSIKVLTYEAKKSYTLHGCVHALLIWIYECVPGLYGNRIDGADVPLLSWGGSRTRINFSDFYTYPKWDNDKIYTDLDNMIKDILNGQLNEKFWDAVPTTKCQKRKNGVAASVVPNQRPSTMRRKDKEPADGSEASDMAAEHNVAISGLAELVKILTAKMEGIDDSVADKVTKALDATIDSKVEARVRAYESDLRNQIAKLEAQINDSKNNADVNIAPDVATSKAYEDEEDGACSNDLSWIVQKKINSQDGLPVDCVVKKEKKDKKTIDSTQNLTTEVVIKTEKKTGIPLRRVKQEKAFEIPQLNDESISSKDLENHLQWEKSVNSKVEAEKLQKVLDFINSDLEAKEAGVGDESAGFFLKLLIPRDDWPTKDYGWLNDSQQCLCFTDGQGKNSLRIPLLELHLCLTGL</sequence>
<accession>A0A078F978</accession>
<evidence type="ECO:0000313" key="4">
    <source>
        <dbReference type="EMBL" id="CDY09534.1"/>
    </source>
</evidence>
<dbReference type="OMA" id="LVIWIYE"/>
<name>A0A078F978_BRANA</name>
<dbReference type="PaxDb" id="3708-A0A078F978"/>
<keyword evidence="2" id="KW-0812">Transmembrane</keyword>
<evidence type="ECO:0000256" key="2">
    <source>
        <dbReference type="SAM" id="Phobius"/>
    </source>
</evidence>
<protein>
    <submittedName>
        <fullName evidence="4">BnaC05g23850D protein</fullName>
    </submittedName>
</protein>
<dbReference type="EMBL" id="LK031997">
    <property type="protein sequence ID" value="CDY09534.1"/>
    <property type="molecule type" value="Genomic_DNA"/>
</dbReference>
<keyword evidence="5" id="KW-1185">Reference proteome</keyword>
<keyword evidence="2" id="KW-0472">Membrane</keyword>
<keyword evidence="2" id="KW-1133">Transmembrane helix</keyword>
<dbReference type="Proteomes" id="UP000028999">
    <property type="component" value="Unassembled WGS sequence"/>
</dbReference>
<dbReference type="PANTHER" id="PTHR48449">
    <property type="entry name" value="DUF1985 DOMAIN-CONTAINING PROTEIN"/>
    <property type="match status" value="1"/>
</dbReference>
<feature type="domain" description="DUF1985" evidence="3">
    <location>
        <begin position="72"/>
        <end position="208"/>
    </location>
</feature>
<gene>
    <name evidence="4" type="primary">BnaC05g23850D</name>
    <name evidence="4" type="ORF">GSBRNA2T00031125001</name>
</gene>
<feature type="transmembrane region" description="Helical" evidence="2">
    <location>
        <begin position="158"/>
        <end position="175"/>
    </location>
</feature>
<feature type="region of interest" description="Disordered" evidence="1">
    <location>
        <begin position="313"/>
        <end position="343"/>
    </location>
</feature>
<evidence type="ECO:0000313" key="5">
    <source>
        <dbReference type="Proteomes" id="UP000028999"/>
    </source>
</evidence>
<organism evidence="4 5">
    <name type="scientific">Brassica napus</name>
    <name type="common">Rape</name>
    <dbReference type="NCBI Taxonomy" id="3708"/>
    <lineage>
        <taxon>Eukaryota</taxon>
        <taxon>Viridiplantae</taxon>
        <taxon>Streptophyta</taxon>
        <taxon>Embryophyta</taxon>
        <taxon>Tracheophyta</taxon>
        <taxon>Spermatophyta</taxon>
        <taxon>Magnoliopsida</taxon>
        <taxon>eudicotyledons</taxon>
        <taxon>Gunneridae</taxon>
        <taxon>Pentapetalae</taxon>
        <taxon>rosids</taxon>
        <taxon>malvids</taxon>
        <taxon>Brassicales</taxon>
        <taxon>Brassicaceae</taxon>
        <taxon>Brassiceae</taxon>
        <taxon>Brassica</taxon>
    </lineage>
</organism>
<proteinExistence type="predicted"/>
<dbReference type="PANTHER" id="PTHR48449:SF1">
    <property type="entry name" value="DUF1985 DOMAIN-CONTAINING PROTEIN"/>
    <property type="match status" value="1"/>
</dbReference>
<dbReference type="Pfam" id="PF09331">
    <property type="entry name" value="DUF1985"/>
    <property type="match status" value="1"/>
</dbReference>
<dbReference type="AlphaFoldDB" id="A0A078F978"/>